<accession>A0A379JKR1</accession>
<dbReference type="RefSeq" id="WP_029932244.1">
    <property type="nucleotide sequence ID" value="NZ_CP041695.1"/>
</dbReference>
<dbReference type="SUPFAM" id="SSF69754">
    <property type="entry name" value="Ribosome binding protein Y (YfiA homologue)"/>
    <property type="match status" value="1"/>
</dbReference>
<organism evidence="2 3">
    <name type="scientific">Nocardia otitidiscaviarum</name>
    <dbReference type="NCBI Taxonomy" id="1823"/>
    <lineage>
        <taxon>Bacteria</taxon>
        <taxon>Bacillati</taxon>
        <taxon>Actinomycetota</taxon>
        <taxon>Actinomycetes</taxon>
        <taxon>Mycobacteriales</taxon>
        <taxon>Nocardiaceae</taxon>
        <taxon>Nocardia</taxon>
    </lineage>
</organism>
<dbReference type="Pfam" id="PF02482">
    <property type="entry name" value="Ribosomal_S30AE"/>
    <property type="match status" value="1"/>
</dbReference>
<reference evidence="2 3" key="1">
    <citation type="submission" date="2018-06" db="EMBL/GenBank/DDBJ databases">
        <authorList>
            <consortium name="Pathogen Informatics"/>
            <person name="Doyle S."/>
        </authorList>
    </citation>
    <scope>NUCLEOTIDE SEQUENCE [LARGE SCALE GENOMIC DNA]</scope>
    <source>
        <strain evidence="2 3">NCTC1934</strain>
    </source>
</reference>
<dbReference type="EMBL" id="UGRY01000006">
    <property type="protein sequence ID" value="SUD49010.1"/>
    <property type="molecule type" value="Genomic_DNA"/>
</dbReference>
<dbReference type="KEGG" id="nod:FOH10_10715"/>
<proteinExistence type="predicted"/>
<gene>
    <name evidence="1" type="ORF">FOH10_10715</name>
    <name evidence="2" type="ORF">NCTC1934_06359</name>
</gene>
<evidence type="ECO:0000313" key="2">
    <source>
        <dbReference type="EMBL" id="SUD49010.1"/>
    </source>
</evidence>
<dbReference type="Proteomes" id="UP000317039">
    <property type="component" value="Chromosome"/>
</dbReference>
<evidence type="ECO:0000313" key="1">
    <source>
        <dbReference type="EMBL" id="QDP79130.1"/>
    </source>
</evidence>
<evidence type="ECO:0000313" key="3">
    <source>
        <dbReference type="Proteomes" id="UP000255467"/>
    </source>
</evidence>
<reference evidence="1 4" key="2">
    <citation type="submission" date="2019-07" db="EMBL/GenBank/DDBJ databases">
        <title>Complete Genome Sequence and Methylome Analysis of Nocardia otitidis-caviarum NEB252.</title>
        <authorList>
            <person name="Fomenkov A."/>
            <person name="Anton B.P."/>
            <person name="Vincze T."/>
            <person name="Roberts R.J."/>
        </authorList>
    </citation>
    <scope>NUCLEOTIDE SEQUENCE [LARGE SCALE GENOMIC DNA]</scope>
    <source>
        <strain evidence="1 4">NEB252</strain>
    </source>
</reference>
<dbReference type="InterPro" id="IPR036567">
    <property type="entry name" value="RHF-like"/>
</dbReference>
<dbReference type="EMBL" id="CP041695">
    <property type="protein sequence ID" value="QDP79130.1"/>
    <property type="molecule type" value="Genomic_DNA"/>
</dbReference>
<evidence type="ECO:0000313" key="4">
    <source>
        <dbReference type="Proteomes" id="UP000317039"/>
    </source>
</evidence>
<sequence length="116" mass="12534">MEILVNTGRAVEGDQGLLDAARERIADVLGRFGDRITRVEVYLNDENGDKGGADDKKCTLEARPAGQGPVVVTHKAATIEQAYDGAAREMVSLLSSRFGRQRDVKGGESIRHIPAE</sequence>
<dbReference type="STRING" id="1406858.GCA_000710895_00946"/>
<dbReference type="OrthoDB" id="121633at2"/>
<protein>
    <submittedName>
        <fullName evidence="1">HPF/RaiA family ribosome-associated protein</fullName>
    </submittedName>
</protein>
<dbReference type="InterPro" id="IPR003489">
    <property type="entry name" value="RHF/RaiA"/>
</dbReference>
<dbReference type="Gene3D" id="3.30.160.100">
    <property type="entry name" value="Ribosome hibernation promotion factor-like"/>
    <property type="match status" value="1"/>
</dbReference>
<dbReference type="AlphaFoldDB" id="A0A379JKR1"/>
<dbReference type="Proteomes" id="UP000255467">
    <property type="component" value="Unassembled WGS sequence"/>
</dbReference>
<name>A0A379JKR1_9NOCA</name>
<dbReference type="GeneID" id="80332857"/>
<keyword evidence="3" id="KW-1185">Reference proteome</keyword>